<dbReference type="RefSeq" id="WP_341629016.1">
    <property type="nucleotide sequence ID" value="NZ_JBAKBA010000048.1"/>
</dbReference>
<keyword evidence="2 4" id="KW-0560">Oxidoreductase</keyword>
<sequence length="356" mass="39331">MTDNRPLLSELLPQHQHILNTLKAQVSSVFITGAGGFLGTALCRFLRAADIKVVGFARGEYPHLNAMGVTLIQGNLQNKQSVIKAMQGCELVFHVASKAGVWGDKASYFGPNVTGTENIIAGCHKHNIKHLVYTSTPSVTFSGEDENNIDESQPYAKQFLNFYGLSKAIAEQTVIESNSAQLNTVSLRPHLIWGPGDPHLVPRVIERAKAGKLKLVGKVDKLVDTTYIDNAVYAHLLAALELNKPTPRCAGKAYFISNDQPILMADMLNNILTVANLPNVTARVPSGIAYFVGTLLEWWYLRTSNQNEPIMTRFVARQLSTSHYFNISAAKQDFDYQALVTIDEGMKQLKQYLITQ</sequence>
<proteinExistence type="inferred from homology"/>
<dbReference type="InterPro" id="IPR050177">
    <property type="entry name" value="Lipid_A_modif_metabolic_enz"/>
</dbReference>
<feature type="domain" description="3-beta hydroxysteroid dehydrogenase/isomerase" evidence="3">
    <location>
        <begin position="31"/>
        <end position="272"/>
    </location>
</feature>
<dbReference type="InterPro" id="IPR036291">
    <property type="entry name" value="NAD(P)-bd_dom_sf"/>
</dbReference>
<dbReference type="NCBIfam" id="NF042423">
    <property type="entry name" value="oxyalk_red_Shew"/>
    <property type="match status" value="1"/>
</dbReference>
<gene>
    <name evidence="4" type="primary">oleD</name>
    <name evidence="4" type="ORF">V6255_15790</name>
</gene>
<dbReference type="InterPro" id="IPR053585">
    <property type="entry name" value="3-beta-HSD-like"/>
</dbReference>
<reference evidence="4 5" key="1">
    <citation type="submission" date="2024-02" db="EMBL/GenBank/DDBJ databases">
        <title>Bacteria isolated from the canopy kelp, Nereocystis luetkeana.</title>
        <authorList>
            <person name="Pfister C.A."/>
            <person name="Younker I.T."/>
            <person name="Light S.H."/>
        </authorList>
    </citation>
    <scope>NUCLEOTIDE SEQUENCE [LARGE SCALE GENOMIC DNA]</scope>
    <source>
        <strain evidence="4 5">TI.2.07</strain>
    </source>
</reference>
<accession>A0ABU9HFC5</accession>
<dbReference type="PANTHER" id="PTHR43245:SF51">
    <property type="entry name" value="SHORT CHAIN DEHYDROGENASE_REDUCTASE FAMILY 42E, MEMBER 2"/>
    <property type="match status" value="1"/>
</dbReference>
<evidence type="ECO:0000256" key="1">
    <source>
        <dbReference type="ARBA" id="ARBA00009219"/>
    </source>
</evidence>
<evidence type="ECO:0000256" key="2">
    <source>
        <dbReference type="ARBA" id="ARBA00023002"/>
    </source>
</evidence>
<dbReference type="InterPro" id="IPR002225">
    <property type="entry name" value="3Beta_OHSteriod_DH/Estase"/>
</dbReference>
<dbReference type="SUPFAM" id="SSF51735">
    <property type="entry name" value="NAD(P)-binding Rossmann-fold domains"/>
    <property type="match status" value="1"/>
</dbReference>
<comment type="similarity">
    <text evidence="1">Belongs to the 3-beta-HSD family.</text>
</comment>
<name>A0ABU9HFC5_9GAMM</name>
<dbReference type="EMBL" id="JBAKBA010000048">
    <property type="protein sequence ID" value="MEL0660603.1"/>
    <property type="molecule type" value="Genomic_DNA"/>
</dbReference>
<dbReference type="EC" id="1.1.1.412" evidence="4"/>
<dbReference type="PANTHER" id="PTHR43245">
    <property type="entry name" value="BIFUNCTIONAL POLYMYXIN RESISTANCE PROTEIN ARNA"/>
    <property type="match status" value="1"/>
</dbReference>
<evidence type="ECO:0000313" key="5">
    <source>
        <dbReference type="Proteomes" id="UP001366060"/>
    </source>
</evidence>
<evidence type="ECO:0000259" key="3">
    <source>
        <dbReference type="Pfam" id="PF01073"/>
    </source>
</evidence>
<keyword evidence="5" id="KW-1185">Reference proteome</keyword>
<dbReference type="GO" id="GO:0016491">
    <property type="term" value="F:oxidoreductase activity"/>
    <property type="evidence" value="ECO:0007669"/>
    <property type="project" value="UniProtKB-KW"/>
</dbReference>
<organism evidence="4 5">
    <name type="scientific">Psychromonas arctica</name>
    <dbReference type="NCBI Taxonomy" id="168275"/>
    <lineage>
        <taxon>Bacteria</taxon>
        <taxon>Pseudomonadati</taxon>
        <taxon>Pseudomonadota</taxon>
        <taxon>Gammaproteobacteria</taxon>
        <taxon>Alteromonadales</taxon>
        <taxon>Psychromonadaceae</taxon>
        <taxon>Psychromonas</taxon>
    </lineage>
</organism>
<comment type="caution">
    <text evidence="4">The sequence shown here is derived from an EMBL/GenBank/DDBJ whole genome shotgun (WGS) entry which is preliminary data.</text>
</comment>
<protein>
    <submittedName>
        <fullName evidence="4">2-alkyl-3-oxoalkanoate reductase</fullName>
        <ecNumber evidence="4">1.1.1.412</ecNumber>
    </submittedName>
</protein>
<evidence type="ECO:0000313" key="4">
    <source>
        <dbReference type="EMBL" id="MEL0660603.1"/>
    </source>
</evidence>
<dbReference type="Proteomes" id="UP001366060">
    <property type="component" value="Unassembled WGS sequence"/>
</dbReference>
<dbReference type="Gene3D" id="3.40.50.720">
    <property type="entry name" value="NAD(P)-binding Rossmann-like Domain"/>
    <property type="match status" value="1"/>
</dbReference>
<dbReference type="Pfam" id="PF01073">
    <property type="entry name" value="3Beta_HSD"/>
    <property type="match status" value="1"/>
</dbReference>